<protein>
    <submittedName>
        <fullName evidence="1">Uncharacterized protein</fullName>
    </submittedName>
</protein>
<evidence type="ECO:0000313" key="1">
    <source>
        <dbReference type="Ensembl" id="ENSCLMP00005021090.1"/>
    </source>
</evidence>
<proteinExistence type="predicted"/>
<reference evidence="1" key="2">
    <citation type="submission" date="2025-09" db="UniProtKB">
        <authorList>
            <consortium name="Ensembl"/>
        </authorList>
    </citation>
    <scope>IDENTIFICATION</scope>
</reference>
<name>A0A8C2Z5G5_CYCLU</name>
<sequence length="65" mass="7305">MAGSFSLELEDLLNPLPKFADPEDDHDETTKAKVVERFNEDEDEDAVGLSALELCHICILKQKCK</sequence>
<dbReference type="GeneTree" id="ENSGT00940000178376"/>
<organism evidence="1 2">
    <name type="scientific">Cyclopterus lumpus</name>
    <name type="common">Lumpsucker</name>
    <dbReference type="NCBI Taxonomy" id="8103"/>
    <lineage>
        <taxon>Eukaryota</taxon>
        <taxon>Metazoa</taxon>
        <taxon>Chordata</taxon>
        <taxon>Craniata</taxon>
        <taxon>Vertebrata</taxon>
        <taxon>Euteleostomi</taxon>
        <taxon>Actinopterygii</taxon>
        <taxon>Neopterygii</taxon>
        <taxon>Teleostei</taxon>
        <taxon>Neoteleostei</taxon>
        <taxon>Acanthomorphata</taxon>
        <taxon>Eupercaria</taxon>
        <taxon>Perciformes</taxon>
        <taxon>Cottioidei</taxon>
        <taxon>Cottales</taxon>
        <taxon>Cyclopteridae</taxon>
        <taxon>Cyclopterus</taxon>
    </lineage>
</organism>
<reference evidence="1" key="1">
    <citation type="submission" date="2025-08" db="UniProtKB">
        <authorList>
            <consortium name="Ensembl"/>
        </authorList>
    </citation>
    <scope>IDENTIFICATION</scope>
</reference>
<keyword evidence="2" id="KW-1185">Reference proteome</keyword>
<dbReference type="Proteomes" id="UP000694565">
    <property type="component" value="Unplaced"/>
</dbReference>
<dbReference type="AlphaFoldDB" id="A0A8C2Z5G5"/>
<evidence type="ECO:0000313" key="2">
    <source>
        <dbReference type="Proteomes" id="UP000694565"/>
    </source>
</evidence>
<accession>A0A8C2Z5G5</accession>
<dbReference type="Ensembl" id="ENSCLMT00005022150.1">
    <property type="protein sequence ID" value="ENSCLMP00005021090.1"/>
    <property type="gene ID" value="ENSCLMG00005010541.1"/>
</dbReference>